<feature type="domain" description="HTH lysR-type" evidence="5">
    <location>
        <begin position="4"/>
        <end position="61"/>
    </location>
</feature>
<dbReference type="PANTHER" id="PTHR30126:SF88">
    <property type="entry name" value="TRANSCRIPTIONAL REGULATOR-RELATED"/>
    <property type="match status" value="1"/>
</dbReference>
<protein>
    <submittedName>
        <fullName evidence="6">LysR family transcriptional regulator</fullName>
    </submittedName>
</protein>
<evidence type="ECO:0000256" key="1">
    <source>
        <dbReference type="ARBA" id="ARBA00009437"/>
    </source>
</evidence>
<dbReference type="InterPro" id="IPR036388">
    <property type="entry name" value="WH-like_DNA-bd_sf"/>
</dbReference>
<dbReference type="InterPro" id="IPR036390">
    <property type="entry name" value="WH_DNA-bd_sf"/>
</dbReference>
<proteinExistence type="inferred from homology"/>
<name>A0ABX7WEJ2_9GAMM</name>
<accession>A0ABX7WEJ2</accession>
<gene>
    <name evidence="6" type="ORF">HNO53_09015</name>
</gene>
<dbReference type="RefSeq" id="WP_209477966.1">
    <property type="nucleotide sequence ID" value="NZ_CP053383.1"/>
</dbReference>
<keyword evidence="4" id="KW-0804">Transcription</keyword>
<sequence>MNRFTLHELYCFVAVVEEGGFQAAATVLNRSHAAVFAALAKLERQFGIALLDRSGYRVCPTEAGLSLYRRAQSLLREAEALSLHARQMAMGEETELNIVIGDLCPRSKILGLLSRFFADFPNTRLQLHYEAVTGPWERLQKGEADLILHRIDKSDLQLEWIDIGTVSLVPVVAPGFLPFPITDAITPEQMRELTQCVLRDTAQHTEPRSYYVVGGTFQCNVADHEMKKDFILQGMAWGHLPRFMIEEELRDGRLLSIAGRHFPGITEELVVGRRRDRPHGPVAERLWEELEAQTPMMSLVLSSHET</sequence>
<evidence type="ECO:0000259" key="5">
    <source>
        <dbReference type="PROSITE" id="PS50931"/>
    </source>
</evidence>
<evidence type="ECO:0000256" key="4">
    <source>
        <dbReference type="ARBA" id="ARBA00023163"/>
    </source>
</evidence>
<comment type="similarity">
    <text evidence="1">Belongs to the LysR transcriptional regulatory family.</text>
</comment>
<dbReference type="Gene3D" id="3.40.190.290">
    <property type="match status" value="1"/>
</dbReference>
<organism evidence="6 7">
    <name type="scientific">Halomonas sulfidivorans</name>
    <dbReference type="NCBI Taxonomy" id="2733488"/>
    <lineage>
        <taxon>Bacteria</taxon>
        <taxon>Pseudomonadati</taxon>
        <taxon>Pseudomonadota</taxon>
        <taxon>Gammaproteobacteria</taxon>
        <taxon>Oceanospirillales</taxon>
        <taxon>Halomonadaceae</taxon>
        <taxon>Halomonas</taxon>
    </lineage>
</organism>
<dbReference type="Pfam" id="PF00126">
    <property type="entry name" value="HTH_1"/>
    <property type="match status" value="1"/>
</dbReference>
<evidence type="ECO:0000313" key="6">
    <source>
        <dbReference type="EMBL" id="QTP58836.1"/>
    </source>
</evidence>
<evidence type="ECO:0000256" key="2">
    <source>
        <dbReference type="ARBA" id="ARBA00023015"/>
    </source>
</evidence>
<dbReference type="PROSITE" id="PS50931">
    <property type="entry name" value="HTH_LYSR"/>
    <property type="match status" value="1"/>
</dbReference>
<keyword evidence="3" id="KW-0238">DNA-binding</keyword>
<dbReference type="SUPFAM" id="SSF53850">
    <property type="entry name" value="Periplasmic binding protein-like II"/>
    <property type="match status" value="1"/>
</dbReference>
<keyword evidence="2" id="KW-0805">Transcription regulation</keyword>
<dbReference type="EMBL" id="CP053383">
    <property type="protein sequence ID" value="QTP58836.1"/>
    <property type="molecule type" value="Genomic_DNA"/>
</dbReference>
<dbReference type="Gene3D" id="1.10.10.10">
    <property type="entry name" value="Winged helix-like DNA-binding domain superfamily/Winged helix DNA-binding domain"/>
    <property type="match status" value="1"/>
</dbReference>
<keyword evidence="7" id="KW-1185">Reference proteome</keyword>
<evidence type="ECO:0000313" key="7">
    <source>
        <dbReference type="Proteomes" id="UP000671845"/>
    </source>
</evidence>
<dbReference type="InterPro" id="IPR005119">
    <property type="entry name" value="LysR_subst-bd"/>
</dbReference>
<dbReference type="SUPFAM" id="SSF46785">
    <property type="entry name" value="Winged helix' DNA-binding domain"/>
    <property type="match status" value="1"/>
</dbReference>
<dbReference type="InterPro" id="IPR000847">
    <property type="entry name" value="LysR_HTH_N"/>
</dbReference>
<reference evidence="6 7" key="1">
    <citation type="journal article" date="2021" name="Front. Microbiol.">
        <title>Aerobic Denitrification and Heterotrophic Sulfur Oxidation in the Genus Halomonas Revealed by Six Novel Species Characterizations and Genome-Based Analysis.</title>
        <authorList>
            <person name="Wang L."/>
            <person name="Shao Z."/>
        </authorList>
    </citation>
    <scope>NUCLEOTIDE SEQUENCE [LARGE SCALE GENOMIC DNA]</scope>
    <source>
        <strain evidence="6 7">MCCC 1A13718</strain>
    </source>
</reference>
<dbReference type="Proteomes" id="UP000671845">
    <property type="component" value="Chromosome"/>
</dbReference>
<evidence type="ECO:0000256" key="3">
    <source>
        <dbReference type="ARBA" id="ARBA00023125"/>
    </source>
</evidence>
<dbReference type="Pfam" id="PF03466">
    <property type="entry name" value="LysR_substrate"/>
    <property type="match status" value="1"/>
</dbReference>
<dbReference type="PANTHER" id="PTHR30126">
    <property type="entry name" value="HTH-TYPE TRANSCRIPTIONAL REGULATOR"/>
    <property type="match status" value="1"/>
</dbReference>